<organism evidence="2 3">
    <name type="scientific">Linum trigynum</name>
    <dbReference type="NCBI Taxonomy" id="586398"/>
    <lineage>
        <taxon>Eukaryota</taxon>
        <taxon>Viridiplantae</taxon>
        <taxon>Streptophyta</taxon>
        <taxon>Embryophyta</taxon>
        <taxon>Tracheophyta</taxon>
        <taxon>Spermatophyta</taxon>
        <taxon>Magnoliopsida</taxon>
        <taxon>eudicotyledons</taxon>
        <taxon>Gunneridae</taxon>
        <taxon>Pentapetalae</taxon>
        <taxon>rosids</taxon>
        <taxon>fabids</taxon>
        <taxon>Malpighiales</taxon>
        <taxon>Linaceae</taxon>
        <taxon>Linum</taxon>
    </lineage>
</organism>
<name>A0AAV2FMU8_9ROSI</name>
<dbReference type="AlphaFoldDB" id="A0AAV2FMU8"/>
<proteinExistence type="predicted"/>
<sequence>MSFSFFFPPFFSLGPDDDESASSEEVCGEWASDDEGNLSEDKFSEVLDDHLKGVSVAELGSDVVDCSICLNSIHDETAPGAGGWKSRLLALSACLGFRLA</sequence>
<reference evidence="2 3" key="1">
    <citation type="submission" date="2024-04" db="EMBL/GenBank/DDBJ databases">
        <authorList>
            <person name="Fracassetti M."/>
        </authorList>
    </citation>
    <scope>NUCLEOTIDE SEQUENCE [LARGE SCALE GENOMIC DNA]</scope>
</reference>
<dbReference type="EMBL" id="OZ034820">
    <property type="protein sequence ID" value="CAL1399644.1"/>
    <property type="molecule type" value="Genomic_DNA"/>
</dbReference>
<dbReference type="Proteomes" id="UP001497516">
    <property type="component" value="Chromosome 7"/>
</dbReference>
<accession>A0AAV2FMU8</accession>
<keyword evidence="3" id="KW-1185">Reference proteome</keyword>
<feature type="region of interest" description="Disordered" evidence="1">
    <location>
        <begin position="15"/>
        <end position="35"/>
    </location>
</feature>
<evidence type="ECO:0000313" key="2">
    <source>
        <dbReference type="EMBL" id="CAL1399644.1"/>
    </source>
</evidence>
<protein>
    <submittedName>
        <fullName evidence="2">Uncharacterized protein</fullName>
    </submittedName>
</protein>
<evidence type="ECO:0000313" key="3">
    <source>
        <dbReference type="Proteomes" id="UP001497516"/>
    </source>
</evidence>
<gene>
    <name evidence="2" type="ORF">LTRI10_LOCUS39819</name>
</gene>
<evidence type="ECO:0000256" key="1">
    <source>
        <dbReference type="SAM" id="MobiDB-lite"/>
    </source>
</evidence>